<protein>
    <submittedName>
        <fullName evidence="9">Sugar ABC transporter permease</fullName>
    </submittedName>
</protein>
<dbReference type="GO" id="GO:0015833">
    <property type="term" value="P:peptide transport"/>
    <property type="evidence" value="ECO:0007669"/>
    <property type="project" value="UniProtKB-KW"/>
</dbReference>
<gene>
    <name evidence="9" type="ORF">Hs30E_06140</name>
</gene>
<evidence type="ECO:0000256" key="1">
    <source>
        <dbReference type="ARBA" id="ARBA00004651"/>
    </source>
</evidence>
<feature type="transmembrane region" description="Helical" evidence="7">
    <location>
        <begin position="233"/>
        <end position="256"/>
    </location>
</feature>
<dbReference type="CDD" id="cd06261">
    <property type="entry name" value="TM_PBP2"/>
    <property type="match status" value="1"/>
</dbReference>
<dbReference type="Pfam" id="PF00528">
    <property type="entry name" value="BPD_transp_1"/>
    <property type="match status" value="1"/>
</dbReference>
<feature type="transmembrane region" description="Helical" evidence="7">
    <location>
        <begin position="27"/>
        <end position="46"/>
    </location>
</feature>
<accession>A0A6A0BBK5</accession>
<dbReference type="RefSeq" id="WP_172207868.1">
    <property type="nucleotide sequence ID" value="NZ_BLLI01000011.1"/>
</dbReference>
<feature type="transmembrane region" description="Helical" evidence="7">
    <location>
        <begin position="99"/>
        <end position="120"/>
    </location>
</feature>
<dbReference type="EMBL" id="BLLI01000011">
    <property type="protein sequence ID" value="GFH42063.1"/>
    <property type="molecule type" value="Genomic_DNA"/>
</dbReference>
<dbReference type="Proteomes" id="UP000480303">
    <property type="component" value="Unassembled WGS sequence"/>
</dbReference>
<dbReference type="InterPro" id="IPR035906">
    <property type="entry name" value="MetI-like_sf"/>
</dbReference>
<feature type="transmembrane region" description="Helical" evidence="7">
    <location>
        <begin position="181"/>
        <end position="204"/>
    </location>
</feature>
<comment type="subcellular location">
    <subcellularLocation>
        <location evidence="1 7">Cell membrane</location>
        <topology evidence="1 7">Multi-pass membrane protein</topology>
    </subcellularLocation>
</comment>
<keyword evidence="5 7" id="KW-1133">Transmembrane helix</keyword>
<keyword evidence="10" id="KW-1185">Reference proteome</keyword>
<keyword evidence="2 7" id="KW-0813">Transport</keyword>
<feature type="transmembrane region" description="Helical" evidence="7">
    <location>
        <begin position="141"/>
        <end position="161"/>
    </location>
</feature>
<evidence type="ECO:0000256" key="4">
    <source>
        <dbReference type="ARBA" id="ARBA00022692"/>
    </source>
</evidence>
<dbReference type="GO" id="GO:0055085">
    <property type="term" value="P:transmembrane transport"/>
    <property type="evidence" value="ECO:0007669"/>
    <property type="project" value="InterPro"/>
</dbReference>
<dbReference type="PANTHER" id="PTHR43227:SF11">
    <property type="entry name" value="BLL4140 PROTEIN"/>
    <property type="match status" value="1"/>
</dbReference>
<evidence type="ECO:0000256" key="2">
    <source>
        <dbReference type="ARBA" id="ARBA00022448"/>
    </source>
</evidence>
<feature type="transmembrane region" description="Helical" evidence="7">
    <location>
        <begin position="288"/>
        <end position="308"/>
    </location>
</feature>
<dbReference type="InterPro" id="IPR000515">
    <property type="entry name" value="MetI-like"/>
</dbReference>
<evidence type="ECO:0000313" key="10">
    <source>
        <dbReference type="Proteomes" id="UP000480303"/>
    </source>
</evidence>
<comment type="caution">
    <text evidence="9">The sequence shown here is derived from an EMBL/GenBank/DDBJ whole genome shotgun (WGS) entry which is preliminary data.</text>
</comment>
<evidence type="ECO:0000259" key="8">
    <source>
        <dbReference type="PROSITE" id="PS50928"/>
    </source>
</evidence>
<evidence type="ECO:0000313" key="9">
    <source>
        <dbReference type="EMBL" id="GFH42063.1"/>
    </source>
</evidence>
<reference evidence="9 10" key="1">
    <citation type="submission" date="2020-02" db="EMBL/GenBank/DDBJ databases">
        <title>Draft genome sequence of Lactococcus sp. Hs30E4-3.</title>
        <authorList>
            <person name="Noda S."/>
            <person name="Yuki M."/>
            <person name="Ohkuma M."/>
        </authorList>
    </citation>
    <scope>NUCLEOTIDE SEQUENCE [LARGE SCALE GENOMIC DNA]</scope>
    <source>
        <strain evidence="9 10">Hs30E4-3</strain>
    </source>
</reference>
<comment type="similarity">
    <text evidence="7">Belongs to the binding-protein-dependent transport system permease family.</text>
</comment>
<proteinExistence type="inferred from homology"/>
<evidence type="ECO:0000256" key="3">
    <source>
        <dbReference type="ARBA" id="ARBA00022475"/>
    </source>
</evidence>
<evidence type="ECO:0000256" key="5">
    <source>
        <dbReference type="ARBA" id="ARBA00022989"/>
    </source>
</evidence>
<dbReference type="GO" id="GO:0005886">
    <property type="term" value="C:plasma membrane"/>
    <property type="evidence" value="ECO:0007669"/>
    <property type="project" value="UniProtKB-SubCell"/>
</dbReference>
<keyword evidence="6 7" id="KW-0472">Membrane</keyword>
<evidence type="ECO:0000256" key="7">
    <source>
        <dbReference type="RuleBase" id="RU363032"/>
    </source>
</evidence>
<dbReference type="PROSITE" id="PS50928">
    <property type="entry name" value="ABC_TM1"/>
    <property type="match status" value="1"/>
</dbReference>
<evidence type="ECO:0000256" key="6">
    <source>
        <dbReference type="ARBA" id="ARBA00023136"/>
    </source>
</evidence>
<dbReference type="InterPro" id="IPR050809">
    <property type="entry name" value="UgpAE/MalFG_permease"/>
</dbReference>
<dbReference type="GO" id="GO:0015031">
    <property type="term" value="P:protein transport"/>
    <property type="evidence" value="ECO:0007669"/>
    <property type="project" value="UniProtKB-KW"/>
</dbReference>
<keyword evidence="3" id="KW-1003">Cell membrane</keyword>
<dbReference type="AlphaFoldDB" id="A0A6A0BBK5"/>
<name>A0A6A0BBK5_9LACT</name>
<feature type="domain" description="ABC transmembrane type-1" evidence="8">
    <location>
        <begin position="95"/>
        <end position="309"/>
    </location>
</feature>
<keyword evidence="4 7" id="KW-0812">Transmembrane</keyword>
<dbReference type="PANTHER" id="PTHR43227">
    <property type="entry name" value="BLL4140 PROTEIN"/>
    <property type="match status" value="1"/>
</dbReference>
<dbReference type="SUPFAM" id="SSF161098">
    <property type="entry name" value="MetI-like"/>
    <property type="match status" value="1"/>
</dbReference>
<dbReference type="Gene3D" id="1.10.3720.10">
    <property type="entry name" value="MetI-like"/>
    <property type="match status" value="1"/>
</dbReference>
<organism evidence="9 10">
    <name type="scientific">Pseudolactococcus hodotermopsidis</name>
    <dbReference type="NCBI Taxonomy" id="2709157"/>
    <lineage>
        <taxon>Bacteria</taxon>
        <taxon>Bacillati</taxon>
        <taxon>Bacillota</taxon>
        <taxon>Bacilli</taxon>
        <taxon>Lactobacillales</taxon>
        <taxon>Streptococcaceae</taxon>
        <taxon>Pseudolactococcus</taxon>
    </lineage>
</organism>
<sequence length="322" mass="36200">MAKNTTLTLAPKQPLGTRFVRAFKQNWQLYSLLVVPVGYLIIFRYIPMLGNVIALRHFTPGGSMFGDKWMSELGDGDLFYYFKRFMSDPTFWKIFKNTVFLGFETLIFTFPLPIIFALLLNEVTGVKFKKFVQTASYLPHFLSMVIISGMILQLTGTNGTFNNIIEALGGHKIIFFQDPKWFHPIYIISQAWQGLGWGAILYLAALTNIDPALYEAAVIDGANRWKQTLHVTIPGILPTIITLLVLNIGSFMAVGFEKVLLLQNPSIYSTADVISTYLYRLGIMSGSFSYAAAIGIFNSVIGLVLVLFSNWLSKKITNTSLW</sequence>